<evidence type="ECO:0000256" key="6">
    <source>
        <dbReference type="HAMAP-Rule" id="MF_00735"/>
    </source>
</evidence>
<dbReference type="Pfam" id="PF06325">
    <property type="entry name" value="PrmA"/>
    <property type="match status" value="1"/>
</dbReference>
<accession>A0A369WD28</accession>
<protein>
    <recommendedName>
        <fullName evidence="6">Ribosomal protein L11 methyltransferase</fullName>
        <shortName evidence="6">L11 Mtase</shortName>
        <ecNumber evidence="6">2.1.1.-</ecNumber>
    </recommendedName>
</protein>
<evidence type="ECO:0000313" key="7">
    <source>
        <dbReference type="EMBL" id="RDE19938.1"/>
    </source>
</evidence>
<dbReference type="GO" id="GO:0032259">
    <property type="term" value="P:methylation"/>
    <property type="evidence" value="ECO:0007669"/>
    <property type="project" value="UniProtKB-KW"/>
</dbReference>
<dbReference type="AlphaFoldDB" id="A0A369WD28"/>
<keyword evidence="7" id="KW-0687">Ribonucleoprotein</keyword>
<evidence type="ECO:0000313" key="8">
    <source>
        <dbReference type="Proteomes" id="UP000253769"/>
    </source>
</evidence>
<dbReference type="GO" id="GO:0005829">
    <property type="term" value="C:cytosol"/>
    <property type="evidence" value="ECO:0007669"/>
    <property type="project" value="TreeGrafter"/>
</dbReference>
<dbReference type="PANTHER" id="PTHR43648">
    <property type="entry name" value="ELECTRON TRANSFER FLAVOPROTEIN BETA SUBUNIT LYSINE METHYLTRANSFERASE"/>
    <property type="match status" value="1"/>
</dbReference>
<evidence type="ECO:0000256" key="1">
    <source>
        <dbReference type="ARBA" id="ARBA00009741"/>
    </source>
</evidence>
<evidence type="ECO:0000256" key="2">
    <source>
        <dbReference type="ARBA" id="ARBA00022490"/>
    </source>
</evidence>
<dbReference type="InterPro" id="IPR050078">
    <property type="entry name" value="Ribosomal_L11_MeTrfase_PrmA"/>
</dbReference>
<dbReference type="NCBIfam" id="TIGR00406">
    <property type="entry name" value="prmA"/>
    <property type="match status" value="1"/>
</dbReference>
<comment type="caution">
    <text evidence="7">The sequence shown here is derived from an EMBL/GenBank/DDBJ whole genome shotgun (WGS) entry which is preliminary data.</text>
</comment>
<keyword evidence="7" id="KW-0689">Ribosomal protein</keyword>
<name>A0A369WD28_9GAMM</name>
<keyword evidence="5 6" id="KW-0949">S-adenosyl-L-methionine</keyword>
<evidence type="ECO:0000256" key="4">
    <source>
        <dbReference type="ARBA" id="ARBA00022679"/>
    </source>
</evidence>
<keyword evidence="3 6" id="KW-0489">Methyltransferase</keyword>
<dbReference type="Proteomes" id="UP000253769">
    <property type="component" value="Unassembled WGS sequence"/>
</dbReference>
<dbReference type="EC" id="2.1.1.-" evidence="6"/>
<keyword evidence="2 6" id="KW-0963">Cytoplasm</keyword>
<proteinExistence type="inferred from homology"/>
<dbReference type="PIRSF" id="PIRSF000401">
    <property type="entry name" value="RPL11_MTase"/>
    <property type="match status" value="1"/>
</dbReference>
<comment type="subcellular location">
    <subcellularLocation>
        <location evidence="6">Cytoplasm</location>
    </subcellularLocation>
</comment>
<dbReference type="OrthoDB" id="9785995at2"/>
<dbReference type="Gene3D" id="3.40.50.150">
    <property type="entry name" value="Vaccinia Virus protein VP39"/>
    <property type="match status" value="1"/>
</dbReference>
<feature type="binding site" evidence="6">
    <location>
        <position position="192"/>
    </location>
    <ligand>
        <name>S-adenosyl-L-methionine</name>
        <dbReference type="ChEBI" id="CHEBI:59789"/>
    </ligand>
</feature>
<dbReference type="EMBL" id="QQOH01000003">
    <property type="protein sequence ID" value="RDE19938.1"/>
    <property type="molecule type" value="Genomic_DNA"/>
</dbReference>
<feature type="binding site" evidence="6">
    <location>
        <position position="170"/>
    </location>
    <ligand>
        <name>S-adenosyl-L-methionine</name>
        <dbReference type="ChEBI" id="CHEBI:59789"/>
    </ligand>
</feature>
<dbReference type="RefSeq" id="WP_114696281.1">
    <property type="nucleotide sequence ID" value="NZ_QQOH01000003.1"/>
</dbReference>
<evidence type="ECO:0000256" key="5">
    <source>
        <dbReference type="ARBA" id="ARBA00022691"/>
    </source>
</evidence>
<dbReference type="PANTHER" id="PTHR43648:SF1">
    <property type="entry name" value="ELECTRON TRANSFER FLAVOPROTEIN BETA SUBUNIT LYSINE METHYLTRANSFERASE"/>
    <property type="match status" value="1"/>
</dbReference>
<feature type="binding site" evidence="6">
    <location>
        <position position="238"/>
    </location>
    <ligand>
        <name>S-adenosyl-L-methionine</name>
        <dbReference type="ChEBI" id="CHEBI:59789"/>
    </ligand>
</feature>
<dbReference type="CDD" id="cd02440">
    <property type="entry name" value="AdoMet_MTases"/>
    <property type="match status" value="1"/>
</dbReference>
<gene>
    <name evidence="6" type="primary">prmA</name>
    <name evidence="7" type="ORF">DV711_13810</name>
</gene>
<comment type="function">
    <text evidence="6">Methylates ribosomal protein L11.</text>
</comment>
<sequence length="301" mass="33707">MPWLQLKLETPPQLSEQYEDLLLETGACAVTLEDAADQPLFEPELGTTPLWDRTRITGLFDAQTDMNWVIEQLKQGHQQIQPEQEFPPHKTELVEDKDWERAWMDNFKPMQFGQRLWVCPSWKSVPDPDAANLMLDPGLAFGTGTHPTTALCLEWLEGQPLAGDTIIDYGCGSGILGIAALLLGADKMIGTDIDPQALQASRDNAERNQIDTQRIELYYPDKLPEQYRQQPADLLVANILAGPLVELAPTIQALVKPGGKLALSGLLATQTEGLIEAYRPWFELETPVVREDWVRLTGVRR</sequence>
<dbReference type="GO" id="GO:0016279">
    <property type="term" value="F:protein-lysine N-methyltransferase activity"/>
    <property type="evidence" value="ECO:0007669"/>
    <property type="project" value="TreeGrafter"/>
</dbReference>
<dbReference type="InterPro" id="IPR029063">
    <property type="entry name" value="SAM-dependent_MTases_sf"/>
</dbReference>
<comment type="catalytic activity">
    <reaction evidence="6">
        <text>L-lysyl-[protein] + 3 S-adenosyl-L-methionine = N(6),N(6),N(6)-trimethyl-L-lysyl-[protein] + 3 S-adenosyl-L-homocysteine + 3 H(+)</text>
        <dbReference type="Rhea" id="RHEA:54192"/>
        <dbReference type="Rhea" id="RHEA-COMP:9752"/>
        <dbReference type="Rhea" id="RHEA-COMP:13826"/>
        <dbReference type="ChEBI" id="CHEBI:15378"/>
        <dbReference type="ChEBI" id="CHEBI:29969"/>
        <dbReference type="ChEBI" id="CHEBI:57856"/>
        <dbReference type="ChEBI" id="CHEBI:59789"/>
        <dbReference type="ChEBI" id="CHEBI:61961"/>
    </reaction>
</comment>
<comment type="similarity">
    <text evidence="1 6">Belongs to the methyltransferase superfamily. PrmA family.</text>
</comment>
<feature type="binding site" evidence="6">
    <location>
        <position position="149"/>
    </location>
    <ligand>
        <name>S-adenosyl-L-methionine</name>
        <dbReference type="ChEBI" id="CHEBI:59789"/>
    </ligand>
</feature>
<dbReference type="GO" id="GO:0005840">
    <property type="term" value="C:ribosome"/>
    <property type="evidence" value="ECO:0007669"/>
    <property type="project" value="UniProtKB-KW"/>
</dbReference>
<dbReference type="SUPFAM" id="SSF53335">
    <property type="entry name" value="S-adenosyl-L-methionine-dependent methyltransferases"/>
    <property type="match status" value="1"/>
</dbReference>
<dbReference type="HAMAP" id="MF_00735">
    <property type="entry name" value="Methyltr_PrmA"/>
    <property type="match status" value="1"/>
</dbReference>
<keyword evidence="4 6" id="KW-0808">Transferase</keyword>
<dbReference type="InterPro" id="IPR004498">
    <property type="entry name" value="Ribosomal_PrmA_MeTrfase"/>
</dbReference>
<keyword evidence="8" id="KW-1185">Reference proteome</keyword>
<reference evidence="7 8" key="1">
    <citation type="submission" date="2018-07" db="EMBL/GenBank/DDBJ databases">
        <title>Motiliproteus coralliicola sp. nov., a bacterium isolated from Coral.</title>
        <authorList>
            <person name="Wang G."/>
        </authorList>
    </citation>
    <scope>NUCLEOTIDE SEQUENCE [LARGE SCALE GENOMIC DNA]</scope>
    <source>
        <strain evidence="7 8">C34</strain>
    </source>
</reference>
<evidence type="ECO:0000256" key="3">
    <source>
        <dbReference type="ARBA" id="ARBA00022603"/>
    </source>
</evidence>
<organism evidence="7 8">
    <name type="scientific">Motiliproteus coralliicola</name>
    <dbReference type="NCBI Taxonomy" id="2283196"/>
    <lineage>
        <taxon>Bacteria</taxon>
        <taxon>Pseudomonadati</taxon>
        <taxon>Pseudomonadota</taxon>
        <taxon>Gammaproteobacteria</taxon>
        <taxon>Oceanospirillales</taxon>
        <taxon>Oceanospirillaceae</taxon>
        <taxon>Motiliproteus</taxon>
    </lineage>
</organism>